<protein>
    <submittedName>
        <fullName evidence="2">Uncharacterized protein</fullName>
    </submittedName>
</protein>
<gene>
    <name evidence="2" type="ORF">A1O9_00203</name>
</gene>
<reference evidence="2 3" key="1">
    <citation type="submission" date="2013-03" db="EMBL/GenBank/DDBJ databases">
        <title>The Genome Sequence of Exophiala aquamarina CBS 119918.</title>
        <authorList>
            <consortium name="The Broad Institute Genomics Platform"/>
            <person name="Cuomo C."/>
            <person name="de Hoog S."/>
            <person name="Gorbushina A."/>
            <person name="Walker B."/>
            <person name="Young S.K."/>
            <person name="Zeng Q."/>
            <person name="Gargeya S."/>
            <person name="Fitzgerald M."/>
            <person name="Haas B."/>
            <person name="Abouelleil A."/>
            <person name="Allen A.W."/>
            <person name="Alvarado L."/>
            <person name="Arachchi H.M."/>
            <person name="Berlin A.M."/>
            <person name="Chapman S.B."/>
            <person name="Gainer-Dewar J."/>
            <person name="Goldberg J."/>
            <person name="Griggs A."/>
            <person name="Gujja S."/>
            <person name="Hansen M."/>
            <person name="Howarth C."/>
            <person name="Imamovic A."/>
            <person name="Ireland A."/>
            <person name="Larimer J."/>
            <person name="McCowan C."/>
            <person name="Murphy C."/>
            <person name="Pearson M."/>
            <person name="Poon T.W."/>
            <person name="Priest M."/>
            <person name="Roberts A."/>
            <person name="Saif S."/>
            <person name="Shea T."/>
            <person name="Sisk P."/>
            <person name="Sykes S."/>
            <person name="Wortman J."/>
            <person name="Nusbaum C."/>
            <person name="Birren B."/>
        </authorList>
    </citation>
    <scope>NUCLEOTIDE SEQUENCE [LARGE SCALE GENOMIC DNA]</scope>
    <source>
        <strain evidence="2 3">CBS 119918</strain>
    </source>
</reference>
<feature type="non-terminal residue" evidence="2">
    <location>
        <position position="1"/>
    </location>
</feature>
<dbReference type="GeneID" id="25275155"/>
<accession>A0A072PQU3</accession>
<dbReference type="HOGENOM" id="CLU_024696_0_0_1"/>
<dbReference type="AlphaFoldDB" id="A0A072PQU3"/>
<feature type="region of interest" description="Disordered" evidence="1">
    <location>
        <begin position="399"/>
        <end position="418"/>
    </location>
</feature>
<proteinExistence type="predicted"/>
<evidence type="ECO:0000313" key="3">
    <source>
        <dbReference type="Proteomes" id="UP000027920"/>
    </source>
</evidence>
<organism evidence="2 3">
    <name type="scientific">Exophiala aquamarina CBS 119918</name>
    <dbReference type="NCBI Taxonomy" id="1182545"/>
    <lineage>
        <taxon>Eukaryota</taxon>
        <taxon>Fungi</taxon>
        <taxon>Dikarya</taxon>
        <taxon>Ascomycota</taxon>
        <taxon>Pezizomycotina</taxon>
        <taxon>Eurotiomycetes</taxon>
        <taxon>Chaetothyriomycetidae</taxon>
        <taxon>Chaetothyriales</taxon>
        <taxon>Herpotrichiellaceae</taxon>
        <taxon>Exophiala</taxon>
    </lineage>
</organism>
<name>A0A072PQU3_9EURO</name>
<evidence type="ECO:0000313" key="2">
    <source>
        <dbReference type="EMBL" id="KEF62231.1"/>
    </source>
</evidence>
<dbReference type="OrthoDB" id="3557758at2759"/>
<feature type="region of interest" description="Disordered" evidence="1">
    <location>
        <begin position="1"/>
        <end position="49"/>
    </location>
</feature>
<evidence type="ECO:0000256" key="1">
    <source>
        <dbReference type="SAM" id="MobiDB-lite"/>
    </source>
</evidence>
<sequence length="456" mass="49904">SYVTKGPANTSLPKSRTLGSLLASSRELTPSGRLMKPIQPPLPRSQTLGNISCLNHSALTPSPRKPTQAIPDGLRSYYNSQNQLDGSKVFQGSRMAEKEMRFMTEVQREAAANCTRMRNALGKVPVALRTPISLKSRISDVPASDDRFLPPTSGVGRAPDSDLSNLQLPGATFTNRSLESPPYTQVREAADTLNHVPKTPSSREEVLSPKDVSVVCQAETIPYWTGRFVGVCDRLKMEEFNTRRSFPGPADNKSVEAIWDSREKLIIDTAVIELTRHCKTTEALKSLTDFETRLLQDVGRSRNHTTAQLIGHRLLAGHTGLPKPSGSYSNPTKIWIAPSSPKTATSTTSGVSSINAEATLAAGPKLFYGRGGMAKSKTTGHLASLIPMIQARSRSIAPTPRHIPQANTAESSSHRRKTSYFDCSPETRALVWKEREDRAARRVAEVRGRLEARLLS</sequence>
<dbReference type="VEuPathDB" id="FungiDB:A1O9_00203"/>
<feature type="non-terminal residue" evidence="2">
    <location>
        <position position="456"/>
    </location>
</feature>
<keyword evidence="3" id="KW-1185">Reference proteome</keyword>
<dbReference type="EMBL" id="AMGV01000001">
    <property type="protein sequence ID" value="KEF62231.1"/>
    <property type="molecule type" value="Genomic_DNA"/>
</dbReference>
<feature type="compositionally biased region" description="Polar residues" evidence="1">
    <location>
        <begin position="1"/>
        <end position="28"/>
    </location>
</feature>
<dbReference type="RefSeq" id="XP_013264821.1">
    <property type="nucleotide sequence ID" value="XM_013409367.1"/>
</dbReference>
<comment type="caution">
    <text evidence="2">The sequence shown here is derived from an EMBL/GenBank/DDBJ whole genome shotgun (WGS) entry which is preliminary data.</text>
</comment>
<dbReference type="Proteomes" id="UP000027920">
    <property type="component" value="Unassembled WGS sequence"/>
</dbReference>